<name>A0A9P6ML14_9FUNG</name>
<comment type="caution">
    <text evidence="2">The sequence shown here is derived from an EMBL/GenBank/DDBJ whole genome shotgun (WGS) entry which is preliminary data.</text>
</comment>
<dbReference type="EMBL" id="JAAAID010002541">
    <property type="protein sequence ID" value="KAG0006847.1"/>
    <property type="molecule type" value="Genomic_DNA"/>
</dbReference>
<proteinExistence type="predicted"/>
<evidence type="ECO:0000313" key="3">
    <source>
        <dbReference type="Proteomes" id="UP000703661"/>
    </source>
</evidence>
<evidence type="ECO:0000313" key="2">
    <source>
        <dbReference type="EMBL" id="KAG0006847.1"/>
    </source>
</evidence>
<organism evidence="2 3">
    <name type="scientific">Entomortierella chlamydospora</name>
    <dbReference type="NCBI Taxonomy" id="101097"/>
    <lineage>
        <taxon>Eukaryota</taxon>
        <taxon>Fungi</taxon>
        <taxon>Fungi incertae sedis</taxon>
        <taxon>Mucoromycota</taxon>
        <taxon>Mortierellomycotina</taxon>
        <taxon>Mortierellomycetes</taxon>
        <taxon>Mortierellales</taxon>
        <taxon>Mortierellaceae</taxon>
        <taxon>Entomortierella</taxon>
    </lineage>
</organism>
<feature type="non-terminal residue" evidence="2">
    <location>
        <position position="498"/>
    </location>
</feature>
<gene>
    <name evidence="2" type="ORF">BGZ80_005121</name>
</gene>
<keyword evidence="3" id="KW-1185">Reference proteome</keyword>
<dbReference type="AlphaFoldDB" id="A0A9P6ML14"/>
<feature type="compositionally biased region" description="Basic and acidic residues" evidence="1">
    <location>
        <begin position="300"/>
        <end position="314"/>
    </location>
</feature>
<reference evidence="2" key="1">
    <citation type="journal article" date="2020" name="Fungal Divers.">
        <title>Resolving the Mortierellaceae phylogeny through synthesis of multi-gene phylogenetics and phylogenomics.</title>
        <authorList>
            <person name="Vandepol N."/>
            <person name="Liber J."/>
            <person name="Desiro A."/>
            <person name="Na H."/>
            <person name="Kennedy M."/>
            <person name="Barry K."/>
            <person name="Grigoriev I.V."/>
            <person name="Miller A.N."/>
            <person name="O'Donnell K."/>
            <person name="Stajich J.E."/>
            <person name="Bonito G."/>
        </authorList>
    </citation>
    <scope>NUCLEOTIDE SEQUENCE</scope>
    <source>
        <strain evidence="2">NRRL 2769</strain>
    </source>
</reference>
<accession>A0A9P6ML14</accession>
<feature type="region of interest" description="Disordered" evidence="1">
    <location>
        <begin position="226"/>
        <end position="260"/>
    </location>
</feature>
<evidence type="ECO:0000256" key="1">
    <source>
        <dbReference type="SAM" id="MobiDB-lite"/>
    </source>
</evidence>
<protein>
    <submittedName>
        <fullName evidence="2">Uncharacterized protein</fullName>
    </submittedName>
</protein>
<feature type="region of interest" description="Disordered" evidence="1">
    <location>
        <begin position="300"/>
        <end position="326"/>
    </location>
</feature>
<sequence>MTTVTPSAQSARVKAQTALVAICHQSVDDLVSGASLPLKQHIRTFVQSNEFNLKDLLLFSDQAHTCSATATATTMSTQATQIEYFIREHWCLNQSTPMPPSILNCTSWENAPVFLQQHHRELGSEAPLALVPIGRLGPLDIWGVALLAEPAIKDEGDRMKGVIENSVVWKYHRLMVIPEKELTSSQIWSSLDDCRNQSLFGDRSLSPHQETPLRFIVPTESLFAQEQQRQGQHDYGHAEDGDDSDDDYWGQYGDSDCDSSSKDTVLFKVPALTQSFSTMSTKVEVEAEDDEDDEYWGKYPERQEEEPIKSECKQGQDSPSSYYSSSEDVLNFVDPDMKPHDAQSGLETKRILATLEGVAIAPPAPAPNLGEVDPSMLTVLLEKLIAKDDYDEEGFPYRSRYQYSEDSCSDYDETEMYDCQNDDDDDDSVSVRMGQEETSSILLVFPEAAQVSNNEQTWGSPSQSPSLSDMMISPTFITTDAGTITAIENTTFVMVTQE</sequence>
<dbReference type="Proteomes" id="UP000703661">
    <property type="component" value="Unassembled WGS sequence"/>
</dbReference>